<dbReference type="PANTHER" id="PTHR30514">
    <property type="entry name" value="GLUCOKINASE"/>
    <property type="match status" value="1"/>
</dbReference>
<keyword evidence="3" id="KW-0804">Transcription</keyword>
<keyword evidence="1" id="KW-0805">Transcription regulation</keyword>
<evidence type="ECO:0000313" key="6">
    <source>
        <dbReference type="EMBL" id="ABY23263.1"/>
    </source>
</evidence>
<dbReference type="GO" id="GO:0003677">
    <property type="term" value="F:DNA binding"/>
    <property type="evidence" value="ECO:0007669"/>
    <property type="project" value="UniProtKB-KW"/>
</dbReference>
<dbReference type="PROSITE" id="PS51464">
    <property type="entry name" value="SIS"/>
    <property type="match status" value="1"/>
</dbReference>
<dbReference type="AlphaFoldDB" id="A9WNR4"/>
<evidence type="ECO:0000259" key="4">
    <source>
        <dbReference type="PROSITE" id="PS51071"/>
    </source>
</evidence>
<dbReference type="CDD" id="cd05013">
    <property type="entry name" value="SIS_RpiR"/>
    <property type="match status" value="1"/>
</dbReference>
<reference evidence="7" key="1">
    <citation type="journal article" date="2008" name="J. Bacteriol.">
        <title>Genome sequence of the fish pathogen Renibacterium salmoninarum suggests reductive evolution away from an environmental Arthrobacter ancestor.</title>
        <authorList>
            <person name="Wiens G.D."/>
            <person name="Rockey D.D."/>
            <person name="Wu Z."/>
            <person name="Chang J."/>
            <person name="Levy R."/>
            <person name="Crane S."/>
            <person name="Chen D.S."/>
            <person name="Capri G.R."/>
            <person name="Burnett J.R."/>
            <person name="Sudheesh P.S."/>
            <person name="Schipma M.J."/>
            <person name="Burd H."/>
            <person name="Bhattacharyya A."/>
            <person name="Rhodes L.D."/>
            <person name="Kaul R."/>
            <person name="Strom M.S."/>
        </authorList>
    </citation>
    <scope>NUCLEOTIDE SEQUENCE [LARGE SCALE GENOMIC DNA]</scope>
    <source>
        <strain evidence="7">ATCC 33209 / DSM 20767 / JCM 11484 / NBRC 15589 / NCIMB 2235</strain>
    </source>
</reference>
<dbReference type="KEGG" id="rsa:RSal33209_1527"/>
<dbReference type="Gene3D" id="3.40.50.10490">
    <property type="entry name" value="Glucose-6-phosphate isomerase like protein, domain 1"/>
    <property type="match status" value="1"/>
</dbReference>
<evidence type="ECO:0000256" key="1">
    <source>
        <dbReference type="ARBA" id="ARBA00023015"/>
    </source>
</evidence>
<dbReference type="HOGENOM" id="CLU_055769_0_0_11"/>
<dbReference type="Pfam" id="PF01380">
    <property type="entry name" value="SIS"/>
    <property type="match status" value="1"/>
</dbReference>
<evidence type="ECO:0000259" key="5">
    <source>
        <dbReference type="PROSITE" id="PS51464"/>
    </source>
</evidence>
<dbReference type="SUPFAM" id="SSF46689">
    <property type="entry name" value="Homeodomain-like"/>
    <property type="match status" value="1"/>
</dbReference>
<dbReference type="InterPro" id="IPR000281">
    <property type="entry name" value="HTH_RpiR"/>
</dbReference>
<sequence>MRVAMAEHPSSADGHVPGQVLATIRSLLPSLLPAAQAVAAVLLERADQVVELSSQQLAELSGASRATVVRTCQSLGFTGYQQLRVLVARDAGYSTTSRAQPVGSAAIVAESFAQVREAVGAMTALLASADVERAVTELCAARRVIVAGNGLSAALAMDTAARLTATGRAAEFQADAIGQQIAARLLSPGDVLLMLSGSGANSTSAKVVQAAQTAGAMVIVITAFARSPLAALAQINLIVGMPDLSFRDEVTVTTRIPQTILIEGLIAAIASKLAATAARAKTAALEVIGDNLAE</sequence>
<organism evidence="6 7">
    <name type="scientific">Renibacterium salmoninarum (strain ATCC 33209 / DSM 20767 / JCM 11484 / NBRC 15589 / NCIMB 2235)</name>
    <dbReference type="NCBI Taxonomy" id="288705"/>
    <lineage>
        <taxon>Bacteria</taxon>
        <taxon>Bacillati</taxon>
        <taxon>Actinomycetota</taxon>
        <taxon>Actinomycetes</taxon>
        <taxon>Micrococcales</taxon>
        <taxon>Micrococcaceae</taxon>
        <taxon>Renibacterium</taxon>
    </lineage>
</organism>
<dbReference type="GO" id="GO:0003700">
    <property type="term" value="F:DNA-binding transcription factor activity"/>
    <property type="evidence" value="ECO:0007669"/>
    <property type="project" value="InterPro"/>
</dbReference>
<evidence type="ECO:0000256" key="3">
    <source>
        <dbReference type="ARBA" id="ARBA00023163"/>
    </source>
</evidence>
<dbReference type="InterPro" id="IPR009057">
    <property type="entry name" value="Homeodomain-like_sf"/>
</dbReference>
<dbReference type="InterPro" id="IPR001347">
    <property type="entry name" value="SIS_dom"/>
</dbReference>
<dbReference type="GO" id="GO:0097367">
    <property type="term" value="F:carbohydrate derivative binding"/>
    <property type="evidence" value="ECO:0007669"/>
    <property type="project" value="InterPro"/>
</dbReference>
<dbReference type="STRING" id="288705.RSal33209_1527"/>
<dbReference type="SUPFAM" id="SSF53697">
    <property type="entry name" value="SIS domain"/>
    <property type="match status" value="1"/>
</dbReference>
<dbReference type="InterPro" id="IPR047640">
    <property type="entry name" value="RpiR-like"/>
</dbReference>
<dbReference type="InterPro" id="IPR046348">
    <property type="entry name" value="SIS_dom_sf"/>
</dbReference>
<feature type="domain" description="HTH rpiR-type" evidence="4">
    <location>
        <begin position="18"/>
        <end position="94"/>
    </location>
</feature>
<feature type="domain" description="SIS" evidence="5">
    <location>
        <begin position="134"/>
        <end position="275"/>
    </location>
</feature>
<dbReference type="EMBL" id="CP000910">
    <property type="protein sequence ID" value="ABY23263.1"/>
    <property type="molecule type" value="Genomic_DNA"/>
</dbReference>
<dbReference type="PANTHER" id="PTHR30514:SF1">
    <property type="entry name" value="HTH-TYPE TRANSCRIPTIONAL REGULATOR HEXR-RELATED"/>
    <property type="match status" value="1"/>
</dbReference>
<dbReference type="eggNOG" id="COG1737">
    <property type="taxonomic scope" value="Bacteria"/>
</dbReference>
<keyword evidence="2" id="KW-0238">DNA-binding</keyword>
<dbReference type="GO" id="GO:1901135">
    <property type="term" value="P:carbohydrate derivative metabolic process"/>
    <property type="evidence" value="ECO:0007669"/>
    <property type="project" value="InterPro"/>
</dbReference>
<proteinExistence type="predicted"/>
<keyword evidence="7" id="KW-1185">Reference proteome</keyword>
<dbReference type="Pfam" id="PF01418">
    <property type="entry name" value="HTH_6"/>
    <property type="match status" value="1"/>
</dbReference>
<evidence type="ECO:0000313" key="7">
    <source>
        <dbReference type="Proteomes" id="UP000002007"/>
    </source>
</evidence>
<evidence type="ECO:0000256" key="2">
    <source>
        <dbReference type="ARBA" id="ARBA00023125"/>
    </source>
</evidence>
<dbReference type="Gene3D" id="1.10.10.10">
    <property type="entry name" value="Winged helix-like DNA-binding domain superfamily/Winged helix DNA-binding domain"/>
    <property type="match status" value="1"/>
</dbReference>
<dbReference type="InterPro" id="IPR035472">
    <property type="entry name" value="RpiR-like_SIS"/>
</dbReference>
<gene>
    <name evidence="6" type="ordered locus">RSal33209_1527</name>
</gene>
<protein>
    <submittedName>
        <fullName evidence="6">Transcriptional regulator, RpiR family</fullName>
    </submittedName>
</protein>
<dbReference type="Proteomes" id="UP000002007">
    <property type="component" value="Chromosome"/>
</dbReference>
<dbReference type="InterPro" id="IPR036388">
    <property type="entry name" value="WH-like_DNA-bd_sf"/>
</dbReference>
<dbReference type="PROSITE" id="PS51071">
    <property type="entry name" value="HTH_RPIR"/>
    <property type="match status" value="1"/>
</dbReference>
<accession>A9WNR4</accession>
<name>A9WNR4_RENSM</name>